<feature type="region of interest" description="Disordered" evidence="1">
    <location>
        <begin position="340"/>
        <end position="363"/>
    </location>
</feature>
<feature type="compositionally biased region" description="Polar residues" evidence="1">
    <location>
        <begin position="697"/>
        <end position="713"/>
    </location>
</feature>
<sequence>MAEQPGQSLTSPIKKRQNTVREEERFNCIKHALPPHLHPGEVPEPLTNLSTLENERLALFHQLAEDRLPSDGLANIYFADEIKKVLKGEDAECFSHQFIRLSRDGRYGYIAGERLSTKERPAQDPSTFLLFTLSQTGDGRILHGKYIFDENLRRTVQEAASSSPNGPNSSIQLPSLLPAPADHTPLCSLTEDAPVRDIKGSVVDETAEEAAALRHSQVVPDPADPSGDGRFGMNCGVPASSISSTTAKPSTSTPVLGQESSDDTPPIPRSRKGKERAQDPEEADRSLANIATDLVGTKLRIKPDSSYASRIAANEAKQTGISQEQLESMVKFREPSNTLDEIGDETTVGSSAHHQGDQTNGDSSNFVAARVRAQSQLLDADNLQQASSSTLGQYPPQFIPSFAPVNNNRQGADDAQPSSPPREVSPTRTEEDSHLSYDGEAQDGGQNMGETGVGNPENSGPTTPGPFSAGDKRKRGTPSTGSSERPATKHQRPGFESEEPCSPLPQSLRSSQREAISRLTQPAGRWNTRLSLLDGSRLGAIATINGRTLPTVISPSSIPEEEISEVAGGSSTTGAATFKSSRKFGSNTGSIVSGQSITFESYDVEPTPVAHLNSQAVDCAGDTEDERRETELDANPPTSDRIPFRGATMPSRVLAKRMQNTQDSAETPPTSRPSPLRATTTPTNGIQASLSAADLPQASTSAAATQNRSLGTQRQDDETPQTDRTATSDRHPIDSPRPRIAVDHATEFLGLLRGWRAVFINLDDGLLAEAGLQVARAGTAVEQTRGGIGAEQPAQEAPNPQARGNDDYHSLLLNVLETSRGVLSTVPPEILSAVGLEIISRRPRTATLADSSPLHNGFRASSQEVGFEALRQLASSFGDSLVRFAIALVGINSHTFLKNTWSSAVPARASTPKPRWLILVDCHYPGSQGLNGVISGIGTSQNRSSTPITDRHDAPSSGLDTTKPKIKQKSKNRKNKEKPDPDAPDAGPVAQAHSYVFGSSANNQPPSLARVTVPTEAVHICSPSPMDVEWDDKKRGPEDREVESQELASGSNGDNAVPSGSSSSKTGHQEGSRSARKNKTQSTATLSHQEGEIKQPPKKEGSGRWSTKTTSDTVRLGGTSPVAEALPGPSRTGPSVGGPAVMPSQKTPSPVRKASTSPSATLALDSRDEVMIDLESPRQLPKRDTNHGSQIPVQENFGEAPIVPDDVGPPPFATNLDVSTTGLNEVILDSNTPPTDANISATPTEQQSPASGNPVQSGLSIPPNPPAESAVVDQVIPETPARLDQLGPGGSIGLNINSSHANEEQDGEGGTLSGADAPVHDLADVFGLWSFFYEASPPPSQTNYSYVFDALYPNLLQVVD</sequence>
<feature type="compositionally biased region" description="Polar residues" evidence="1">
    <location>
        <begin position="677"/>
        <end position="690"/>
    </location>
</feature>
<proteinExistence type="predicted"/>
<feature type="region of interest" description="Disordered" evidence="1">
    <location>
        <begin position="157"/>
        <end position="185"/>
    </location>
</feature>
<feature type="compositionally biased region" description="Polar residues" evidence="1">
    <location>
        <begin position="1144"/>
        <end position="1160"/>
    </location>
</feature>
<gene>
    <name evidence="2" type="ORF">M407DRAFT_215877</name>
</gene>
<feature type="region of interest" description="Disordered" evidence="1">
    <location>
        <begin position="935"/>
        <end position="989"/>
    </location>
</feature>
<feature type="compositionally biased region" description="Polar residues" evidence="1">
    <location>
        <begin position="658"/>
        <end position="669"/>
    </location>
</feature>
<name>A0A0C3KN76_9AGAM</name>
<feature type="compositionally biased region" description="Polar residues" evidence="1">
    <location>
        <begin position="1104"/>
        <end position="1113"/>
    </location>
</feature>
<feature type="compositionally biased region" description="Basic and acidic residues" evidence="1">
    <location>
        <begin position="726"/>
        <end position="739"/>
    </location>
</feature>
<feature type="region of interest" description="Disordered" evidence="1">
    <location>
        <begin position="387"/>
        <end position="523"/>
    </location>
</feature>
<feature type="compositionally biased region" description="Basic and acidic residues" evidence="1">
    <location>
        <begin position="1031"/>
        <end position="1043"/>
    </location>
</feature>
<feature type="compositionally biased region" description="Low complexity" evidence="1">
    <location>
        <begin position="238"/>
        <end position="254"/>
    </location>
</feature>
<evidence type="ECO:0000313" key="2">
    <source>
        <dbReference type="EMBL" id="KIO22808.1"/>
    </source>
</evidence>
<dbReference type="Proteomes" id="UP000054248">
    <property type="component" value="Unassembled WGS sequence"/>
</dbReference>
<feature type="compositionally biased region" description="Polar residues" evidence="1">
    <location>
        <begin position="1216"/>
        <end position="1259"/>
    </location>
</feature>
<feature type="region of interest" description="Disordered" evidence="1">
    <location>
        <begin position="207"/>
        <end position="289"/>
    </location>
</feature>
<feature type="compositionally biased region" description="Basic residues" evidence="1">
    <location>
        <begin position="964"/>
        <end position="976"/>
    </location>
</feature>
<dbReference type="OrthoDB" id="10650377at2759"/>
<dbReference type="HOGENOM" id="CLU_265018_0_0_1"/>
<evidence type="ECO:0000313" key="3">
    <source>
        <dbReference type="Proteomes" id="UP000054248"/>
    </source>
</evidence>
<feature type="region of interest" description="Disordered" evidence="1">
    <location>
        <begin position="1020"/>
        <end position="1316"/>
    </location>
</feature>
<feature type="compositionally biased region" description="Low complexity" evidence="1">
    <location>
        <begin position="159"/>
        <end position="170"/>
    </location>
</feature>
<feature type="compositionally biased region" description="Basic and acidic residues" evidence="1">
    <location>
        <begin position="275"/>
        <end position="285"/>
    </location>
</feature>
<feature type="compositionally biased region" description="Polar residues" evidence="1">
    <location>
        <begin position="937"/>
        <end position="948"/>
    </location>
</feature>
<feature type="compositionally biased region" description="Basic and acidic residues" evidence="1">
    <location>
        <begin position="428"/>
        <end position="437"/>
    </location>
</feature>
<accession>A0A0C3KN76</accession>
<protein>
    <submittedName>
        <fullName evidence="2">Uncharacterized protein</fullName>
    </submittedName>
</protein>
<feature type="compositionally biased region" description="Polar residues" evidence="1">
    <location>
        <begin position="1046"/>
        <end position="1066"/>
    </location>
</feature>
<feature type="compositionally biased region" description="Polar residues" evidence="1">
    <location>
        <begin position="347"/>
        <end position="363"/>
    </location>
</feature>
<dbReference type="EMBL" id="KN823100">
    <property type="protein sequence ID" value="KIO22808.1"/>
    <property type="molecule type" value="Genomic_DNA"/>
</dbReference>
<keyword evidence="3" id="KW-1185">Reference proteome</keyword>
<organism evidence="2 3">
    <name type="scientific">Tulasnella calospora MUT 4182</name>
    <dbReference type="NCBI Taxonomy" id="1051891"/>
    <lineage>
        <taxon>Eukaryota</taxon>
        <taxon>Fungi</taxon>
        <taxon>Dikarya</taxon>
        <taxon>Basidiomycota</taxon>
        <taxon>Agaricomycotina</taxon>
        <taxon>Agaricomycetes</taxon>
        <taxon>Cantharellales</taxon>
        <taxon>Tulasnellaceae</taxon>
        <taxon>Tulasnella</taxon>
    </lineage>
</organism>
<feature type="region of interest" description="Disordered" evidence="1">
    <location>
        <begin position="616"/>
        <end position="739"/>
    </location>
</feature>
<evidence type="ECO:0000256" key="1">
    <source>
        <dbReference type="SAM" id="MobiDB-lite"/>
    </source>
</evidence>
<reference evidence="2 3" key="1">
    <citation type="submission" date="2014-04" db="EMBL/GenBank/DDBJ databases">
        <authorList>
            <consortium name="DOE Joint Genome Institute"/>
            <person name="Kuo A."/>
            <person name="Girlanda M."/>
            <person name="Perotto S."/>
            <person name="Kohler A."/>
            <person name="Nagy L.G."/>
            <person name="Floudas D."/>
            <person name="Copeland A."/>
            <person name="Barry K.W."/>
            <person name="Cichocki N."/>
            <person name="Veneault-Fourrey C."/>
            <person name="LaButti K."/>
            <person name="Lindquist E.A."/>
            <person name="Lipzen A."/>
            <person name="Lundell T."/>
            <person name="Morin E."/>
            <person name="Murat C."/>
            <person name="Sun H."/>
            <person name="Tunlid A."/>
            <person name="Henrissat B."/>
            <person name="Grigoriev I.V."/>
            <person name="Hibbett D.S."/>
            <person name="Martin F."/>
            <person name="Nordberg H.P."/>
            <person name="Cantor M.N."/>
            <person name="Hua S.X."/>
        </authorList>
    </citation>
    <scope>NUCLEOTIDE SEQUENCE [LARGE SCALE GENOMIC DNA]</scope>
    <source>
        <strain evidence="2 3">MUT 4182</strain>
    </source>
</reference>
<reference evidence="3" key="2">
    <citation type="submission" date="2015-01" db="EMBL/GenBank/DDBJ databases">
        <title>Evolutionary Origins and Diversification of the Mycorrhizal Mutualists.</title>
        <authorList>
            <consortium name="DOE Joint Genome Institute"/>
            <consortium name="Mycorrhizal Genomics Consortium"/>
            <person name="Kohler A."/>
            <person name="Kuo A."/>
            <person name="Nagy L.G."/>
            <person name="Floudas D."/>
            <person name="Copeland A."/>
            <person name="Barry K.W."/>
            <person name="Cichocki N."/>
            <person name="Veneault-Fourrey C."/>
            <person name="LaButti K."/>
            <person name="Lindquist E.A."/>
            <person name="Lipzen A."/>
            <person name="Lundell T."/>
            <person name="Morin E."/>
            <person name="Murat C."/>
            <person name="Riley R."/>
            <person name="Ohm R."/>
            <person name="Sun H."/>
            <person name="Tunlid A."/>
            <person name="Henrissat B."/>
            <person name="Grigoriev I.V."/>
            <person name="Hibbett D.S."/>
            <person name="Martin F."/>
        </authorList>
    </citation>
    <scope>NUCLEOTIDE SEQUENCE [LARGE SCALE GENOMIC DNA]</scope>
    <source>
        <strain evidence="3">MUT 4182</strain>
    </source>
</reference>
<feature type="compositionally biased region" description="Basic and acidic residues" evidence="1">
    <location>
        <begin position="1089"/>
        <end position="1102"/>
    </location>
</feature>